<comment type="catalytic activity">
    <reaction evidence="2">
        <text>thiamine phosphate + ATP = thiamine diphosphate + ADP</text>
        <dbReference type="Rhea" id="RHEA:15913"/>
        <dbReference type="ChEBI" id="CHEBI:30616"/>
        <dbReference type="ChEBI" id="CHEBI:37575"/>
        <dbReference type="ChEBI" id="CHEBI:58937"/>
        <dbReference type="ChEBI" id="CHEBI:456216"/>
        <dbReference type="EC" id="2.7.4.16"/>
    </reaction>
</comment>
<dbReference type="GO" id="GO:0005524">
    <property type="term" value="F:ATP binding"/>
    <property type="evidence" value="ECO:0007669"/>
    <property type="project" value="UniProtKB-UniRule"/>
</dbReference>
<dbReference type="InterPro" id="IPR036676">
    <property type="entry name" value="PurM-like_C_sf"/>
</dbReference>
<keyword evidence="6" id="KW-1185">Reference proteome</keyword>
<organism evidence="5 6">
    <name type="scientific">Desulfatibacillum alkenivorans DSM 16219</name>
    <dbReference type="NCBI Taxonomy" id="1121393"/>
    <lineage>
        <taxon>Bacteria</taxon>
        <taxon>Pseudomonadati</taxon>
        <taxon>Thermodesulfobacteriota</taxon>
        <taxon>Desulfobacteria</taxon>
        <taxon>Desulfobacterales</taxon>
        <taxon>Desulfatibacillaceae</taxon>
        <taxon>Desulfatibacillum</taxon>
    </lineage>
</organism>
<evidence type="ECO:0000259" key="3">
    <source>
        <dbReference type="Pfam" id="PF00586"/>
    </source>
</evidence>
<dbReference type="SUPFAM" id="SSF56042">
    <property type="entry name" value="PurM C-terminal domain-like"/>
    <property type="match status" value="1"/>
</dbReference>
<dbReference type="RefSeq" id="WP_073478073.1">
    <property type="nucleotide sequence ID" value="NZ_FQZU01000033.1"/>
</dbReference>
<feature type="domain" description="PurM-like N-terminal" evidence="3">
    <location>
        <begin position="31"/>
        <end position="145"/>
    </location>
</feature>
<feature type="binding site" evidence="2">
    <location>
        <position position="48"/>
    </location>
    <ligand>
        <name>Mg(2+)</name>
        <dbReference type="ChEBI" id="CHEBI:18420"/>
        <label>4</label>
    </ligand>
</feature>
<feature type="binding site" evidence="2">
    <location>
        <position position="50"/>
    </location>
    <ligand>
        <name>Mg(2+)</name>
        <dbReference type="ChEBI" id="CHEBI:18420"/>
        <label>1</label>
    </ligand>
</feature>
<reference evidence="6" key="1">
    <citation type="submission" date="2016-11" db="EMBL/GenBank/DDBJ databases">
        <authorList>
            <person name="Varghese N."/>
            <person name="Submissions S."/>
        </authorList>
    </citation>
    <scope>NUCLEOTIDE SEQUENCE [LARGE SCALE GENOMIC DNA]</scope>
    <source>
        <strain evidence="6">DSM 16219</strain>
    </source>
</reference>
<dbReference type="Pfam" id="PF02769">
    <property type="entry name" value="AIRS_C"/>
    <property type="match status" value="1"/>
</dbReference>
<dbReference type="EMBL" id="FQZU01000033">
    <property type="protein sequence ID" value="SHK76742.1"/>
    <property type="molecule type" value="Genomic_DNA"/>
</dbReference>
<protein>
    <recommendedName>
        <fullName evidence="2">Thiamine-monophosphate kinase</fullName>
        <shortName evidence="2">TMP kinase</shortName>
        <shortName evidence="2">Thiamine-phosphate kinase</shortName>
        <ecNumber evidence="2">2.7.4.16</ecNumber>
    </recommendedName>
</protein>
<feature type="binding site" evidence="2">
    <location>
        <position position="221"/>
    </location>
    <ligand>
        <name>Mg(2+)</name>
        <dbReference type="ChEBI" id="CHEBI:18420"/>
        <label>3</label>
    </ligand>
</feature>
<sequence>MDISQLGEFGLIRRIAEHLKTPAAGLVKGIGDDAAVFEGPPGWEIAITCDAQVEGVHFLPESMTPEQIGRKAAAINISDIAAMGAQPTFMLVSLGMPKTTPVSFVDGLYQGFKKECDRFGASIIGGNMANCPERIFIDITLLGQVEKGRALYRSNAKPGDLAAVSGPLGDSAAGLALLLAPEVRVAEEVRKSVLKAHFTPAPRVEFGLVLSASGLINAACDVSDGAAQDLGHICEESNLGAVLWAEKVPVSRACMEAGKACGKNPLEYALFGGEDYELLFTFSEENQPAVQEVLKKAGFSMTIIGRMEEGDPKVRILDAGGSAWNPKSTGWTHF</sequence>
<dbReference type="InterPro" id="IPR016188">
    <property type="entry name" value="PurM-like_N"/>
</dbReference>
<evidence type="ECO:0000256" key="2">
    <source>
        <dbReference type="HAMAP-Rule" id="MF_02128"/>
    </source>
</evidence>
<dbReference type="PIRSF" id="PIRSF005303">
    <property type="entry name" value="Thiam_monoph_kin"/>
    <property type="match status" value="1"/>
</dbReference>
<dbReference type="GO" id="GO:0009228">
    <property type="term" value="P:thiamine biosynthetic process"/>
    <property type="evidence" value="ECO:0007669"/>
    <property type="project" value="UniProtKB-KW"/>
</dbReference>
<feature type="binding site" evidence="2">
    <location>
        <position position="57"/>
    </location>
    <ligand>
        <name>substrate</name>
    </ligand>
</feature>
<keyword evidence="2" id="KW-0547">Nucleotide-binding</keyword>
<comment type="caution">
    <text evidence="2">Lacks conserved residue(s) required for the propagation of feature annotation.</text>
</comment>
<dbReference type="Gene3D" id="3.90.650.10">
    <property type="entry name" value="PurM-like C-terminal domain"/>
    <property type="match status" value="1"/>
</dbReference>
<feature type="binding site" evidence="2">
    <location>
        <position position="274"/>
    </location>
    <ligand>
        <name>substrate</name>
    </ligand>
</feature>
<comment type="function">
    <text evidence="2">Catalyzes the ATP-dependent phosphorylation of thiamine-monophosphate (TMP) to form thiamine-pyrophosphate (TPP), the active form of vitamin B1.</text>
</comment>
<gene>
    <name evidence="2" type="primary">thiL</name>
    <name evidence="5" type="ORF">SAMN02745216_04045</name>
</gene>
<evidence type="ECO:0000313" key="6">
    <source>
        <dbReference type="Proteomes" id="UP000183994"/>
    </source>
</evidence>
<dbReference type="AlphaFoldDB" id="A0A1M6V5H4"/>
<evidence type="ECO:0000256" key="1">
    <source>
        <dbReference type="ARBA" id="ARBA00022977"/>
    </source>
</evidence>
<dbReference type="EC" id="2.7.4.16" evidence="2"/>
<feature type="binding site" evidence="2">
    <location>
        <begin position="126"/>
        <end position="127"/>
    </location>
    <ligand>
        <name>ATP</name>
        <dbReference type="ChEBI" id="CHEBI:30616"/>
    </ligand>
</feature>
<feature type="binding site" evidence="2">
    <location>
        <position position="33"/>
    </location>
    <ligand>
        <name>Mg(2+)</name>
        <dbReference type="ChEBI" id="CHEBI:18420"/>
        <label>3</label>
    </ligand>
</feature>
<feature type="binding site" evidence="2">
    <location>
        <position position="33"/>
    </location>
    <ligand>
        <name>Mg(2+)</name>
        <dbReference type="ChEBI" id="CHEBI:18420"/>
        <label>4</label>
    </ligand>
</feature>
<dbReference type="Gene3D" id="3.30.1330.10">
    <property type="entry name" value="PurM-like, N-terminal domain"/>
    <property type="match status" value="1"/>
</dbReference>
<dbReference type="SUPFAM" id="SSF55326">
    <property type="entry name" value="PurM N-terminal domain-like"/>
    <property type="match status" value="1"/>
</dbReference>
<dbReference type="NCBIfam" id="TIGR01379">
    <property type="entry name" value="thiL"/>
    <property type="match status" value="1"/>
</dbReference>
<dbReference type="InterPro" id="IPR036921">
    <property type="entry name" value="PurM-like_N_sf"/>
</dbReference>
<keyword evidence="1 2" id="KW-0784">Thiamine biosynthesis</keyword>
<feature type="binding site" evidence="2">
    <location>
        <position position="223"/>
    </location>
    <ligand>
        <name>ATP</name>
        <dbReference type="ChEBI" id="CHEBI:30616"/>
    </ligand>
</feature>
<dbReference type="PANTHER" id="PTHR30270">
    <property type="entry name" value="THIAMINE-MONOPHOSPHATE KINASE"/>
    <property type="match status" value="1"/>
</dbReference>
<dbReference type="Proteomes" id="UP000183994">
    <property type="component" value="Unassembled WGS sequence"/>
</dbReference>
<dbReference type="GO" id="GO:0009229">
    <property type="term" value="P:thiamine diphosphate biosynthetic process"/>
    <property type="evidence" value="ECO:0007669"/>
    <property type="project" value="UniProtKB-UniRule"/>
</dbReference>
<name>A0A1M6V5H4_9BACT</name>
<dbReference type="CDD" id="cd02194">
    <property type="entry name" value="ThiL"/>
    <property type="match status" value="1"/>
</dbReference>
<dbReference type="GO" id="GO:0000287">
    <property type="term" value="F:magnesium ion binding"/>
    <property type="evidence" value="ECO:0007669"/>
    <property type="project" value="UniProtKB-UniRule"/>
</dbReference>
<feature type="binding site" evidence="2">
    <location>
        <position position="153"/>
    </location>
    <ligand>
        <name>ATP</name>
        <dbReference type="ChEBI" id="CHEBI:30616"/>
    </ligand>
</feature>
<keyword evidence="2 5" id="KW-0418">Kinase</keyword>
<comment type="similarity">
    <text evidence="2">Belongs to the thiamine-monophosphate kinase family.</text>
</comment>
<feature type="binding site" evidence="2">
    <location>
        <position position="79"/>
    </location>
    <ligand>
        <name>Mg(2+)</name>
        <dbReference type="ChEBI" id="CHEBI:18420"/>
        <label>3</label>
    </ligand>
</feature>
<feature type="binding site" evidence="2">
    <location>
        <position position="50"/>
    </location>
    <ligand>
        <name>Mg(2+)</name>
        <dbReference type="ChEBI" id="CHEBI:18420"/>
        <label>2</label>
    </ligand>
</feature>
<dbReference type="InterPro" id="IPR006283">
    <property type="entry name" value="ThiL-like"/>
</dbReference>
<dbReference type="UniPathway" id="UPA00060">
    <property type="reaction ID" value="UER00142"/>
</dbReference>
<proteinExistence type="inferred from homology"/>
<feature type="binding site" evidence="2">
    <location>
        <position position="79"/>
    </location>
    <ligand>
        <name>Mg(2+)</name>
        <dbReference type="ChEBI" id="CHEBI:18420"/>
        <label>4</label>
    </ligand>
</feature>
<dbReference type="InterPro" id="IPR010918">
    <property type="entry name" value="PurM-like_C_dom"/>
</dbReference>
<feature type="binding site" evidence="2">
    <location>
        <position position="127"/>
    </location>
    <ligand>
        <name>Mg(2+)</name>
        <dbReference type="ChEBI" id="CHEBI:18420"/>
        <label>1</label>
    </ligand>
</feature>
<feature type="binding site" evidence="2">
    <location>
        <position position="79"/>
    </location>
    <ligand>
        <name>Mg(2+)</name>
        <dbReference type="ChEBI" id="CHEBI:18420"/>
        <label>2</label>
    </ligand>
</feature>
<feature type="domain" description="PurM-like C-terminal" evidence="4">
    <location>
        <begin position="157"/>
        <end position="311"/>
    </location>
</feature>
<evidence type="ECO:0000313" key="5">
    <source>
        <dbReference type="EMBL" id="SHK76742.1"/>
    </source>
</evidence>
<keyword evidence="2" id="KW-0479">Metal-binding</keyword>
<dbReference type="GO" id="GO:0009030">
    <property type="term" value="F:thiamine-phosphate kinase activity"/>
    <property type="evidence" value="ECO:0007669"/>
    <property type="project" value="UniProtKB-UniRule"/>
</dbReference>
<accession>A0A1M6V5H4</accession>
<evidence type="ECO:0000259" key="4">
    <source>
        <dbReference type="Pfam" id="PF02769"/>
    </source>
</evidence>
<feature type="binding site" evidence="2">
    <location>
        <position position="331"/>
    </location>
    <ligand>
        <name>substrate</name>
    </ligand>
</feature>
<feature type="binding site" evidence="2">
    <location>
        <position position="224"/>
    </location>
    <ligand>
        <name>Mg(2+)</name>
        <dbReference type="ChEBI" id="CHEBI:18420"/>
        <label>5</label>
    </ligand>
</feature>
<keyword evidence="2" id="KW-0067">ATP-binding</keyword>
<dbReference type="Pfam" id="PF00586">
    <property type="entry name" value="AIRS"/>
    <property type="match status" value="1"/>
</dbReference>
<keyword evidence="2" id="KW-0808">Transferase</keyword>
<dbReference type="STRING" id="1121393.SAMN02745216_04045"/>
<dbReference type="PANTHER" id="PTHR30270:SF0">
    <property type="entry name" value="THIAMINE-MONOPHOSPHATE KINASE"/>
    <property type="match status" value="1"/>
</dbReference>
<comment type="miscellaneous">
    <text evidence="2">Reaction mechanism of ThiL seems to utilize a direct, inline transfer of the gamma-phosphate of ATP to TMP rather than a phosphorylated enzyme intermediate.</text>
</comment>
<comment type="pathway">
    <text evidence="2">Cofactor biosynthesis; thiamine diphosphate biosynthesis; thiamine diphosphate from thiamine phosphate: step 1/1.</text>
</comment>
<keyword evidence="2" id="KW-0460">Magnesium</keyword>
<feature type="binding site" evidence="2">
    <location>
        <position position="109"/>
    </location>
    <ligand>
        <name>ATP</name>
        <dbReference type="ChEBI" id="CHEBI:30616"/>
    </ligand>
</feature>
<dbReference type="HAMAP" id="MF_02128">
    <property type="entry name" value="TMP_kinase"/>
    <property type="match status" value="1"/>
</dbReference>